<comment type="similarity">
    <text evidence="2">Belongs to the MotB family.</text>
</comment>
<proteinExistence type="inferred from homology"/>
<dbReference type="AlphaFoldDB" id="A0A644W861"/>
<dbReference type="InterPro" id="IPR006665">
    <property type="entry name" value="OmpA-like"/>
</dbReference>
<evidence type="ECO:0000256" key="2">
    <source>
        <dbReference type="ARBA" id="ARBA00008914"/>
    </source>
</evidence>
<dbReference type="SUPFAM" id="SSF103088">
    <property type="entry name" value="OmpA-like"/>
    <property type="match status" value="1"/>
</dbReference>
<dbReference type="GO" id="GO:0005886">
    <property type="term" value="C:plasma membrane"/>
    <property type="evidence" value="ECO:0007669"/>
    <property type="project" value="UniProtKB-SubCell"/>
</dbReference>
<comment type="subcellular location">
    <subcellularLocation>
        <location evidence="1">Cell membrane</location>
        <topology evidence="1">Single-pass membrane protein</topology>
    </subcellularLocation>
</comment>
<name>A0A644W861_9ZZZZ</name>
<dbReference type="PANTHER" id="PTHR30329">
    <property type="entry name" value="STATOR ELEMENT OF FLAGELLAR MOTOR COMPLEX"/>
    <property type="match status" value="1"/>
</dbReference>
<dbReference type="Gene3D" id="3.30.1330.60">
    <property type="entry name" value="OmpA-like domain"/>
    <property type="match status" value="1"/>
</dbReference>
<evidence type="ECO:0000256" key="6">
    <source>
        <dbReference type="ARBA" id="ARBA00023136"/>
    </source>
</evidence>
<evidence type="ECO:0000256" key="1">
    <source>
        <dbReference type="ARBA" id="ARBA00004162"/>
    </source>
</evidence>
<sequence>MARKKKTSEGGLRGDEWLPTYADTVTLLLTFFVLLYSMASVDVEKTKSIAQAFTSMMNGSEGTSLLEYNMYNGEVPLIGGETEDNIEGGEELTEQERMYKDVKEFVNDNNLSSVVDIIDDERGIVIQLRDNILFETSSSDLREDSKEVLNKINSLIESVENPILVEGHTDNRPINTSRFPSNWELSADRAVNVVRYFIESKGQNPTRFSAAGYGEFHPVAPNDTYENMAKNRRVDILIVTTEKEEE</sequence>
<organism evidence="9">
    <name type="scientific">bioreactor metagenome</name>
    <dbReference type="NCBI Taxonomy" id="1076179"/>
    <lineage>
        <taxon>unclassified sequences</taxon>
        <taxon>metagenomes</taxon>
        <taxon>ecological metagenomes</taxon>
    </lineage>
</organism>
<dbReference type="CDD" id="cd07185">
    <property type="entry name" value="OmpA_C-like"/>
    <property type="match status" value="1"/>
</dbReference>
<feature type="domain" description="OmpA-like" evidence="8">
    <location>
        <begin position="121"/>
        <end position="242"/>
    </location>
</feature>
<reference evidence="9" key="1">
    <citation type="submission" date="2019-08" db="EMBL/GenBank/DDBJ databases">
        <authorList>
            <person name="Kucharzyk K."/>
            <person name="Murdoch R.W."/>
            <person name="Higgins S."/>
            <person name="Loffler F."/>
        </authorList>
    </citation>
    <scope>NUCLEOTIDE SEQUENCE</scope>
</reference>
<feature type="transmembrane region" description="Helical" evidence="7">
    <location>
        <begin position="21"/>
        <end position="39"/>
    </location>
</feature>
<evidence type="ECO:0000256" key="4">
    <source>
        <dbReference type="ARBA" id="ARBA00022692"/>
    </source>
</evidence>
<accession>A0A644W861</accession>
<keyword evidence="4 7" id="KW-0812">Transmembrane</keyword>
<keyword evidence="5 7" id="KW-1133">Transmembrane helix</keyword>
<dbReference type="InterPro" id="IPR050330">
    <property type="entry name" value="Bact_OuterMem_StrucFunc"/>
</dbReference>
<keyword evidence="3" id="KW-1003">Cell membrane</keyword>
<dbReference type="EMBL" id="VSSQ01000699">
    <property type="protein sequence ID" value="MPL99949.1"/>
    <property type="molecule type" value="Genomic_DNA"/>
</dbReference>
<dbReference type="Pfam" id="PF13677">
    <property type="entry name" value="MotB_plug"/>
    <property type="match status" value="1"/>
</dbReference>
<evidence type="ECO:0000313" key="9">
    <source>
        <dbReference type="EMBL" id="MPL99949.1"/>
    </source>
</evidence>
<keyword evidence="6 7" id="KW-0472">Membrane</keyword>
<evidence type="ECO:0000256" key="5">
    <source>
        <dbReference type="ARBA" id="ARBA00022989"/>
    </source>
</evidence>
<dbReference type="InterPro" id="IPR025713">
    <property type="entry name" value="MotB-like_N_dom"/>
</dbReference>
<protein>
    <submittedName>
        <fullName evidence="9">Motility protein B</fullName>
    </submittedName>
</protein>
<dbReference type="Pfam" id="PF00691">
    <property type="entry name" value="OmpA"/>
    <property type="match status" value="1"/>
</dbReference>
<dbReference type="InterPro" id="IPR036737">
    <property type="entry name" value="OmpA-like_sf"/>
</dbReference>
<evidence type="ECO:0000259" key="8">
    <source>
        <dbReference type="PROSITE" id="PS51123"/>
    </source>
</evidence>
<evidence type="ECO:0000256" key="3">
    <source>
        <dbReference type="ARBA" id="ARBA00022475"/>
    </source>
</evidence>
<dbReference type="PANTHER" id="PTHR30329:SF21">
    <property type="entry name" value="LIPOPROTEIN YIAD-RELATED"/>
    <property type="match status" value="1"/>
</dbReference>
<evidence type="ECO:0000256" key="7">
    <source>
        <dbReference type="SAM" id="Phobius"/>
    </source>
</evidence>
<comment type="caution">
    <text evidence="9">The sequence shown here is derived from an EMBL/GenBank/DDBJ whole genome shotgun (WGS) entry which is preliminary data.</text>
</comment>
<gene>
    <name evidence="9" type="primary">motB_5</name>
    <name evidence="9" type="ORF">SDC9_46171</name>
</gene>
<dbReference type="PROSITE" id="PS51123">
    <property type="entry name" value="OMPA_2"/>
    <property type="match status" value="1"/>
</dbReference>